<dbReference type="EMBL" id="LKET01000028">
    <property type="protein sequence ID" value="KPU44881.1"/>
    <property type="molecule type" value="Genomic_DNA"/>
</dbReference>
<evidence type="ECO:0000256" key="1">
    <source>
        <dbReference type="SAM" id="Phobius"/>
    </source>
</evidence>
<keyword evidence="1" id="KW-1133">Transmembrane helix</keyword>
<gene>
    <name evidence="2" type="ORF">OXPF_13590</name>
</gene>
<feature type="transmembrane region" description="Helical" evidence="1">
    <location>
        <begin position="219"/>
        <end position="244"/>
    </location>
</feature>
<dbReference type="Proteomes" id="UP000050326">
    <property type="component" value="Unassembled WGS sequence"/>
</dbReference>
<proteinExistence type="predicted"/>
<keyword evidence="1" id="KW-0812">Transmembrane</keyword>
<evidence type="ECO:0000313" key="3">
    <source>
        <dbReference type="Proteomes" id="UP000050326"/>
    </source>
</evidence>
<evidence type="ECO:0008006" key="4">
    <source>
        <dbReference type="Google" id="ProtNLM"/>
    </source>
</evidence>
<reference evidence="2 3" key="1">
    <citation type="submission" date="2015-09" db="EMBL/GenBank/DDBJ databases">
        <title>Genome sequence of Oxobacter pfennigii DSM 3222.</title>
        <authorList>
            <person name="Poehlein A."/>
            <person name="Bengelsdorf F.R."/>
            <person name="Schiel-Bengelsdorf B."/>
            <person name="Duerre P."/>
            <person name="Daniel R."/>
        </authorList>
    </citation>
    <scope>NUCLEOTIDE SEQUENCE [LARGE SCALE GENOMIC DNA]</scope>
    <source>
        <strain evidence="2 3">DSM 3222</strain>
    </source>
</reference>
<feature type="transmembrane region" description="Helical" evidence="1">
    <location>
        <begin position="168"/>
        <end position="199"/>
    </location>
</feature>
<feature type="transmembrane region" description="Helical" evidence="1">
    <location>
        <begin position="111"/>
        <end position="133"/>
    </location>
</feature>
<dbReference type="AlphaFoldDB" id="A0A0P8WQR3"/>
<feature type="transmembrane region" description="Helical" evidence="1">
    <location>
        <begin position="72"/>
        <end position="90"/>
    </location>
</feature>
<organism evidence="2 3">
    <name type="scientific">Oxobacter pfennigii</name>
    <dbReference type="NCBI Taxonomy" id="36849"/>
    <lineage>
        <taxon>Bacteria</taxon>
        <taxon>Bacillati</taxon>
        <taxon>Bacillota</taxon>
        <taxon>Clostridia</taxon>
        <taxon>Eubacteriales</taxon>
        <taxon>Clostridiaceae</taxon>
        <taxon>Oxobacter</taxon>
    </lineage>
</organism>
<evidence type="ECO:0000313" key="2">
    <source>
        <dbReference type="EMBL" id="KPU44881.1"/>
    </source>
</evidence>
<keyword evidence="1" id="KW-0472">Membrane</keyword>
<keyword evidence="3" id="KW-1185">Reference proteome</keyword>
<protein>
    <recommendedName>
        <fullName evidence="4">Phospho-N-acetylmuramoyl-pentapeptide-transferase</fullName>
    </recommendedName>
</protein>
<feature type="transmembrane region" description="Helical" evidence="1">
    <location>
        <begin position="38"/>
        <end position="60"/>
    </location>
</feature>
<dbReference type="PATRIC" id="fig|36849.3.peg.1444"/>
<dbReference type="STRING" id="36849.OXPF_13590"/>
<comment type="caution">
    <text evidence="2">The sequence shown here is derived from an EMBL/GenBank/DDBJ whole genome shotgun (WGS) entry which is preliminary data.</text>
</comment>
<feature type="transmembrane region" description="Helical" evidence="1">
    <location>
        <begin position="6"/>
        <end position="26"/>
    </location>
</feature>
<accession>A0A0P8WQR3</accession>
<sequence length="285" mass="32332">MISGLIIISILSSLFFLPLILTFLESNSPAINYNNKKVLNCAGVYFTIEILLFCMYLMLVKNTMNLNDDIKLLYVIIGVLSASFTGYMDDRSKDTPKGFTGHIKSLFQGRITAGMIKAIVSFFISLIICIISDYKNIDFLINVAIISLTQNFFNLLDLRPGRALKVYLFFSMLLFLIFDFSNLYILLNTAIIISILIYMPYELKEICMLGDTGSNALGIFLGIFISSISHTGIRFLFLLFLFYVHIYSERKSISEFISSNQLLNFIDSLGRVKNYDDAHTKRGST</sequence>
<name>A0A0P8WQR3_9CLOT</name>